<evidence type="ECO:0000313" key="1">
    <source>
        <dbReference type="EMBL" id="MCH7321501.1"/>
    </source>
</evidence>
<dbReference type="Proteomes" id="UP001316087">
    <property type="component" value="Unassembled WGS sequence"/>
</dbReference>
<keyword evidence="2" id="KW-1185">Reference proteome</keyword>
<dbReference type="EMBL" id="JAKZFC010000001">
    <property type="protein sequence ID" value="MCH7321501.1"/>
    <property type="molecule type" value="Genomic_DNA"/>
</dbReference>
<dbReference type="RefSeq" id="WP_241368526.1">
    <property type="nucleotide sequence ID" value="NZ_JAKZFC010000001.1"/>
</dbReference>
<evidence type="ECO:0000313" key="2">
    <source>
        <dbReference type="Proteomes" id="UP001316087"/>
    </source>
</evidence>
<name>A0ABS9UAX9_9BACL</name>
<sequence length="162" mass="19042">MFLYHVIIRNDDLGEYFSPEIVLKEGLNRKTATKWYGNSGNFFPDLTIRFRPANLPKWVDFKVAFGAGLEEYDIPHYRFPVFSDKILIFNRDIASDLFSYIEDIYDGGNGRIVEGLPSKEDLMKNYWASMNTLEEFLKNKPYNNPEIYIFEQVPAKLIDYIE</sequence>
<gene>
    <name evidence="1" type="ORF">LZ480_06300</name>
</gene>
<protein>
    <submittedName>
        <fullName evidence="1">Uncharacterized protein</fullName>
    </submittedName>
</protein>
<proteinExistence type="predicted"/>
<organism evidence="1 2">
    <name type="scientific">Solibacillus palustris</name>
    <dbReference type="NCBI Taxonomy" id="2908203"/>
    <lineage>
        <taxon>Bacteria</taxon>
        <taxon>Bacillati</taxon>
        <taxon>Bacillota</taxon>
        <taxon>Bacilli</taxon>
        <taxon>Bacillales</taxon>
        <taxon>Caryophanaceae</taxon>
        <taxon>Solibacillus</taxon>
    </lineage>
</organism>
<accession>A0ABS9UAX9</accession>
<comment type="caution">
    <text evidence="1">The sequence shown here is derived from an EMBL/GenBank/DDBJ whole genome shotgun (WGS) entry which is preliminary data.</text>
</comment>
<reference evidence="1 2" key="1">
    <citation type="submission" date="2022-03" db="EMBL/GenBank/DDBJ databases">
        <authorList>
            <person name="Jo J.-H."/>
            <person name="Im W.-T."/>
        </authorList>
    </citation>
    <scope>NUCLEOTIDE SEQUENCE [LARGE SCALE GENOMIC DNA]</scope>
    <source>
        <strain evidence="1 2">MA9</strain>
    </source>
</reference>